<name>A0ABP0CUI3_9PEZI</name>
<feature type="region of interest" description="Disordered" evidence="1">
    <location>
        <begin position="340"/>
        <end position="364"/>
    </location>
</feature>
<feature type="region of interest" description="Disordered" evidence="1">
    <location>
        <begin position="293"/>
        <end position="320"/>
    </location>
</feature>
<dbReference type="Proteomes" id="UP001642482">
    <property type="component" value="Unassembled WGS sequence"/>
</dbReference>
<protein>
    <submittedName>
        <fullName evidence="2">Uncharacterized protein</fullName>
    </submittedName>
</protein>
<feature type="compositionally biased region" description="Low complexity" evidence="1">
    <location>
        <begin position="293"/>
        <end position="303"/>
    </location>
</feature>
<comment type="caution">
    <text evidence="2">The sequence shown here is derived from an EMBL/GenBank/DDBJ whole genome shotgun (WGS) entry which is preliminary data.</text>
</comment>
<evidence type="ECO:0000313" key="2">
    <source>
        <dbReference type="EMBL" id="CAK7235780.1"/>
    </source>
</evidence>
<sequence length="485" mass="54015">MLQVVTARAAAPSLSERQSLENAQKYLAIAEAYHCISHTLLPSSYQDNRKLCVTSWKTNNRVSPHENELENQHDLASTQQFLDLLHVLVRIKQLCSTPFLQQEPPPWSLDSAFCAVQIELESILVRRVETIRMSAFNSHSHDESTMVEQTMKTERSTLCALLWHCCVIILNRTYLPIPERRTPGGDDHGGAAPEEVHCVDFPSAPYLFVQERIHRCESSASAVFGLCRDLVTTSGAFFQLDVLFRVHDINTPLRSASADPQAAFADYFARFVDLDEPSLVPLDSQEYVQGHATAAAAQRGATANKTHRSTTAQANSGADQEQPLWIQSYSGYLYEDMHSDDGTDVAVRDGKPKKFNEPNESEEPRLDAIICSPARDKPPALQDSSGYRVDEKSLHVPESILTSMPVNDMISYESRVRHHQGSMPRWDNAFFGSPGDMLSGAGFAPYGDVPSLYEFGEMMPDVLVELKANEDAWAEIMANMDGPLP</sequence>
<evidence type="ECO:0000256" key="1">
    <source>
        <dbReference type="SAM" id="MobiDB-lite"/>
    </source>
</evidence>
<proteinExistence type="predicted"/>
<gene>
    <name evidence="2" type="ORF">SEUCBS140593_009396</name>
</gene>
<organism evidence="2 3">
    <name type="scientific">Sporothrix eucalyptigena</name>
    <dbReference type="NCBI Taxonomy" id="1812306"/>
    <lineage>
        <taxon>Eukaryota</taxon>
        <taxon>Fungi</taxon>
        <taxon>Dikarya</taxon>
        <taxon>Ascomycota</taxon>
        <taxon>Pezizomycotina</taxon>
        <taxon>Sordariomycetes</taxon>
        <taxon>Sordariomycetidae</taxon>
        <taxon>Ophiostomatales</taxon>
        <taxon>Ophiostomataceae</taxon>
        <taxon>Sporothrix</taxon>
    </lineage>
</organism>
<evidence type="ECO:0000313" key="3">
    <source>
        <dbReference type="Proteomes" id="UP001642482"/>
    </source>
</evidence>
<accession>A0ABP0CUI3</accession>
<reference evidence="2 3" key="1">
    <citation type="submission" date="2024-01" db="EMBL/GenBank/DDBJ databases">
        <authorList>
            <person name="Allen C."/>
            <person name="Tagirdzhanova G."/>
        </authorList>
    </citation>
    <scope>NUCLEOTIDE SEQUENCE [LARGE SCALE GENOMIC DNA]</scope>
</reference>
<dbReference type="EMBL" id="CAWUHD010000153">
    <property type="protein sequence ID" value="CAK7235780.1"/>
    <property type="molecule type" value="Genomic_DNA"/>
</dbReference>
<feature type="compositionally biased region" description="Polar residues" evidence="1">
    <location>
        <begin position="309"/>
        <end position="320"/>
    </location>
</feature>
<keyword evidence="3" id="KW-1185">Reference proteome</keyword>